<feature type="transmembrane region" description="Helical" evidence="1">
    <location>
        <begin position="7"/>
        <end position="25"/>
    </location>
</feature>
<proteinExistence type="predicted"/>
<dbReference type="EMBL" id="CP009248">
    <property type="protein sequence ID" value="APT90110.1"/>
    <property type="molecule type" value="Genomic_DNA"/>
</dbReference>
<gene>
    <name evidence="2" type="ORF">CSPHI_02400</name>
</gene>
<sequence length="187" mass="19017">MRRWPEFLLLQPVAVGMALIGGSPLPHPFGLWVEPQVRVGAFLPLLEVVAVGLLLRSRWSRDYEEAVTAGSTVLPRAVVLAVAAVVAAVPWAVLLVRGVPASFVVMTVGWLGLGVGVLLLGFGPAGPAWAIPVAAAVAGALAAGGWFPAVVAVLGDGLGAGRPVWAPVVDLLVLAAGVAAHLRRGAG</sequence>
<feature type="transmembrane region" description="Helical" evidence="1">
    <location>
        <begin position="77"/>
        <end position="96"/>
    </location>
</feature>
<feature type="transmembrane region" description="Helical" evidence="1">
    <location>
        <begin position="102"/>
        <end position="122"/>
    </location>
</feature>
<dbReference type="KEGG" id="csph:CSPHI_02400"/>
<evidence type="ECO:0000313" key="2">
    <source>
        <dbReference type="EMBL" id="APT90110.1"/>
    </source>
</evidence>
<reference evidence="2 3" key="1">
    <citation type="submission" date="2014-08" db="EMBL/GenBank/DDBJ databases">
        <title>Complete genome sequence of Corynebacterium sphenisci CECT 5990(T) (=DSM 44792(T)), isolated from healthy wild penguins.</title>
        <authorList>
            <person name="Ruckert C."/>
            <person name="Albersmeier A."/>
            <person name="Winkler A."/>
            <person name="Kalinowski J."/>
        </authorList>
    </citation>
    <scope>NUCLEOTIDE SEQUENCE [LARGE SCALE GENOMIC DNA]</scope>
    <source>
        <strain evidence="2 3">DSM 44792</strain>
    </source>
</reference>
<keyword evidence="1" id="KW-0472">Membrane</keyword>
<feature type="transmembrane region" description="Helical" evidence="1">
    <location>
        <begin position="37"/>
        <end position="56"/>
    </location>
</feature>
<accession>A0A1L7CWC6</accession>
<organism evidence="2 3">
    <name type="scientific">Corynebacterium sphenisci DSM 44792</name>
    <dbReference type="NCBI Taxonomy" id="1437874"/>
    <lineage>
        <taxon>Bacteria</taxon>
        <taxon>Bacillati</taxon>
        <taxon>Actinomycetota</taxon>
        <taxon>Actinomycetes</taxon>
        <taxon>Mycobacteriales</taxon>
        <taxon>Corynebacteriaceae</taxon>
        <taxon>Corynebacterium</taxon>
    </lineage>
</organism>
<keyword evidence="1" id="KW-1133">Transmembrane helix</keyword>
<dbReference type="AlphaFoldDB" id="A0A1L7CWC6"/>
<evidence type="ECO:0000313" key="3">
    <source>
        <dbReference type="Proteomes" id="UP000185469"/>
    </source>
</evidence>
<feature type="transmembrane region" description="Helical" evidence="1">
    <location>
        <begin position="164"/>
        <end position="182"/>
    </location>
</feature>
<dbReference type="OrthoDB" id="4422749at2"/>
<name>A0A1L7CWC6_9CORY</name>
<keyword evidence="1" id="KW-0812">Transmembrane</keyword>
<feature type="transmembrane region" description="Helical" evidence="1">
    <location>
        <begin position="129"/>
        <end position="152"/>
    </location>
</feature>
<protein>
    <submittedName>
        <fullName evidence="2">Uncharacterized protein</fullName>
    </submittedName>
</protein>
<evidence type="ECO:0000256" key="1">
    <source>
        <dbReference type="SAM" id="Phobius"/>
    </source>
</evidence>
<dbReference type="Proteomes" id="UP000185469">
    <property type="component" value="Chromosome"/>
</dbReference>
<dbReference type="RefSeq" id="WP_075691331.1">
    <property type="nucleotide sequence ID" value="NZ_CP009248.1"/>
</dbReference>
<keyword evidence="3" id="KW-1185">Reference proteome</keyword>